<protein>
    <submittedName>
        <fullName evidence="9">Sugar ABC transporter permease</fullName>
    </submittedName>
</protein>
<dbReference type="Proteomes" id="UP001469365">
    <property type="component" value="Unassembled WGS sequence"/>
</dbReference>
<feature type="transmembrane region" description="Helical" evidence="7">
    <location>
        <begin position="161"/>
        <end position="184"/>
    </location>
</feature>
<dbReference type="InterPro" id="IPR000515">
    <property type="entry name" value="MetI-like"/>
</dbReference>
<dbReference type="SUPFAM" id="SSF161098">
    <property type="entry name" value="MetI-like"/>
    <property type="match status" value="1"/>
</dbReference>
<proteinExistence type="inferred from homology"/>
<evidence type="ECO:0000256" key="6">
    <source>
        <dbReference type="ARBA" id="ARBA00023136"/>
    </source>
</evidence>
<evidence type="ECO:0000313" key="10">
    <source>
        <dbReference type="Proteomes" id="UP001469365"/>
    </source>
</evidence>
<sequence>MRTTWMKWKDTAAGYVFVGPMLLGVLVLTVAPILISLVLSFTEWNFMKGFSPGAIKFTGLANFARLADDEVFIRSVINNFTFMIQVPIGLAISLLLAVLINKHVYFKSFFKVVYFFPYVSSVVAVSVIWMVLFQPSFGPVNHMLTAIGIDNPPKWLADIHYAMPSVIMIVVWINIGFNLIIYMAGLQSIPKDLYEAADIDGAGPASKFFKLTLPLLTPTTFFLLVTGIISSFKVFDIINVLTQGGPALSTSVIVYYLYETAFINLNMGYASAMAWILFILVFIITVIQWKAQQKWVNY</sequence>
<comment type="caution">
    <text evidence="9">The sequence shown here is derived from an EMBL/GenBank/DDBJ whole genome shotgun (WGS) entry which is preliminary data.</text>
</comment>
<feature type="transmembrane region" description="Helical" evidence="7">
    <location>
        <begin position="80"/>
        <end position="100"/>
    </location>
</feature>
<dbReference type="RefSeq" id="WP_341414984.1">
    <property type="nucleotide sequence ID" value="NZ_JBBPCC010000004.1"/>
</dbReference>
<organism evidence="9 10">
    <name type="scientific">Paenibacillus filicis</name>
    <dbReference type="NCBI Taxonomy" id="669464"/>
    <lineage>
        <taxon>Bacteria</taxon>
        <taxon>Bacillati</taxon>
        <taxon>Bacillota</taxon>
        <taxon>Bacilli</taxon>
        <taxon>Bacillales</taxon>
        <taxon>Paenibacillaceae</taxon>
        <taxon>Paenibacillus</taxon>
    </lineage>
</organism>
<dbReference type="PANTHER" id="PTHR30193">
    <property type="entry name" value="ABC TRANSPORTER PERMEASE PROTEIN"/>
    <property type="match status" value="1"/>
</dbReference>
<feature type="domain" description="ABC transmembrane type-1" evidence="8">
    <location>
        <begin position="71"/>
        <end position="288"/>
    </location>
</feature>
<name>A0ABU9DI48_9BACL</name>
<keyword evidence="6 7" id="KW-0472">Membrane</keyword>
<evidence type="ECO:0000256" key="2">
    <source>
        <dbReference type="ARBA" id="ARBA00022448"/>
    </source>
</evidence>
<reference evidence="9 10" key="1">
    <citation type="submission" date="2024-04" db="EMBL/GenBank/DDBJ databases">
        <title>draft genome sequnece of Paenibacillus filicis.</title>
        <authorList>
            <person name="Kim D.-U."/>
        </authorList>
    </citation>
    <scope>NUCLEOTIDE SEQUENCE [LARGE SCALE GENOMIC DNA]</scope>
    <source>
        <strain evidence="9 10">KACC14197</strain>
    </source>
</reference>
<dbReference type="Gene3D" id="1.10.3720.10">
    <property type="entry name" value="MetI-like"/>
    <property type="match status" value="1"/>
</dbReference>
<accession>A0ABU9DI48</accession>
<feature type="transmembrane region" description="Helical" evidence="7">
    <location>
        <begin position="112"/>
        <end position="133"/>
    </location>
</feature>
<keyword evidence="2 7" id="KW-0813">Transport</keyword>
<dbReference type="InterPro" id="IPR035906">
    <property type="entry name" value="MetI-like_sf"/>
</dbReference>
<dbReference type="PANTHER" id="PTHR30193:SF37">
    <property type="entry name" value="INNER MEMBRANE ABC TRANSPORTER PERMEASE PROTEIN YCJO"/>
    <property type="match status" value="1"/>
</dbReference>
<evidence type="ECO:0000256" key="5">
    <source>
        <dbReference type="ARBA" id="ARBA00022989"/>
    </source>
</evidence>
<evidence type="ECO:0000256" key="3">
    <source>
        <dbReference type="ARBA" id="ARBA00022475"/>
    </source>
</evidence>
<keyword evidence="10" id="KW-1185">Reference proteome</keyword>
<feature type="transmembrane region" description="Helical" evidence="7">
    <location>
        <begin position="270"/>
        <end position="289"/>
    </location>
</feature>
<comment type="similarity">
    <text evidence="7">Belongs to the binding-protein-dependent transport system permease family.</text>
</comment>
<feature type="transmembrane region" description="Helical" evidence="7">
    <location>
        <begin position="211"/>
        <end position="231"/>
    </location>
</feature>
<dbReference type="CDD" id="cd06261">
    <property type="entry name" value="TM_PBP2"/>
    <property type="match status" value="1"/>
</dbReference>
<dbReference type="PROSITE" id="PS50928">
    <property type="entry name" value="ABC_TM1"/>
    <property type="match status" value="1"/>
</dbReference>
<gene>
    <name evidence="9" type="ORF">WMW72_08420</name>
</gene>
<feature type="transmembrane region" description="Helical" evidence="7">
    <location>
        <begin position="237"/>
        <end position="258"/>
    </location>
</feature>
<comment type="subcellular location">
    <subcellularLocation>
        <location evidence="1 7">Cell membrane</location>
        <topology evidence="1 7">Multi-pass membrane protein</topology>
    </subcellularLocation>
</comment>
<dbReference type="EMBL" id="JBBPCC010000004">
    <property type="protein sequence ID" value="MEK8127921.1"/>
    <property type="molecule type" value="Genomic_DNA"/>
</dbReference>
<evidence type="ECO:0000313" key="9">
    <source>
        <dbReference type="EMBL" id="MEK8127921.1"/>
    </source>
</evidence>
<dbReference type="Pfam" id="PF00528">
    <property type="entry name" value="BPD_transp_1"/>
    <property type="match status" value="1"/>
</dbReference>
<keyword evidence="5 7" id="KW-1133">Transmembrane helix</keyword>
<keyword evidence="3" id="KW-1003">Cell membrane</keyword>
<feature type="transmembrane region" description="Helical" evidence="7">
    <location>
        <begin position="12"/>
        <end position="39"/>
    </location>
</feature>
<keyword evidence="4 7" id="KW-0812">Transmembrane</keyword>
<evidence type="ECO:0000259" key="8">
    <source>
        <dbReference type="PROSITE" id="PS50928"/>
    </source>
</evidence>
<evidence type="ECO:0000256" key="1">
    <source>
        <dbReference type="ARBA" id="ARBA00004651"/>
    </source>
</evidence>
<dbReference type="InterPro" id="IPR051393">
    <property type="entry name" value="ABC_transporter_permease"/>
</dbReference>
<evidence type="ECO:0000256" key="4">
    <source>
        <dbReference type="ARBA" id="ARBA00022692"/>
    </source>
</evidence>
<evidence type="ECO:0000256" key="7">
    <source>
        <dbReference type="RuleBase" id="RU363032"/>
    </source>
</evidence>